<evidence type="ECO:0000256" key="8">
    <source>
        <dbReference type="ARBA" id="ARBA00022968"/>
    </source>
</evidence>
<dbReference type="GO" id="GO:0015012">
    <property type="term" value="P:heparan sulfate proteoglycan biosynthetic process"/>
    <property type="evidence" value="ECO:0007669"/>
    <property type="project" value="TreeGrafter"/>
</dbReference>
<keyword evidence="11" id="KW-0472">Membrane</keyword>
<evidence type="ECO:0000256" key="5">
    <source>
        <dbReference type="ARBA" id="ARBA00022692"/>
    </source>
</evidence>
<dbReference type="GO" id="GO:0050650">
    <property type="term" value="P:chondroitin sulfate proteoglycan biosynthetic process"/>
    <property type="evidence" value="ECO:0007669"/>
    <property type="project" value="TreeGrafter"/>
</dbReference>
<dbReference type="STRING" id="641147.HMPREF9021_00135"/>
<keyword evidence="6" id="KW-0479">Metal-binding</keyword>
<keyword evidence="4" id="KW-0808">Transferase</keyword>
<dbReference type="PANTHER" id="PTHR46025">
    <property type="entry name" value="XYLOSYLTRANSFERASE OXT"/>
    <property type="match status" value="1"/>
</dbReference>
<dbReference type="eggNOG" id="ENOG502Z86D">
    <property type="taxonomic scope" value="Bacteria"/>
</dbReference>
<evidence type="ECO:0000256" key="13">
    <source>
        <dbReference type="ARBA" id="ARBA00023180"/>
    </source>
</evidence>
<evidence type="ECO:0000256" key="12">
    <source>
        <dbReference type="ARBA" id="ARBA00023157"/>
    </source>
</evidence>
<evidence type="ECO:0000256" key="2">
    <source>
        <dbReference type="ARBA" id="ARBA00004648"/>
    </source>
</evidence>
<dbReference type="RefSeq" id="WP_002641060.1">
    <property type="nucleotide sequence ID" value="NZ_CP019448.1"/>
</dbReference>
<evidence type="ECO:0000256" key="11">
    <source>
        <dbReference type="ARBA" id="ARBA00023136"/>
    </source>
</evidence>
<evidence type="ECO:0000256" key="1">
    <source>
        <dbReference type="ARBA" id="ARBA00004323"/>
    </source>
</evidence>
<keyword evidence="8" id="KW-0735">Signal-anchor</keyword>
<evidence type="ECO:0000256" key="7">
    <source>
        <dbReference type="ARBA" id="ARBA00022824"/>
    </source>
</evidence>
<keyword evidence="12" id="KW-1015">Disulfide bond</keyword>
<keyword evidence="5" id="KW-0812">Transmembrane</keyword>
<dbReference type="GO" id="GO:0030158">
    <property type="term" value="F:protein xylosyltransferase activity"/>
    <property type="evidence" value="ECO:0007669"/>
    <property type="project" value="InterPro"/>
</dbReference>
<dbReference type="GO" id="GO:0016020">
    <property type="term" value="C:membrane"/>
    <property type="evidence" value="ECO:0007669"/>
    <property type="project" value="InterPro"/>
</dbReference>
<sequence>MNHAYLILCHTPPYHIATLAARNPTHHYYIHYDLKSPIIKLNFLHNHSNVHILPNRVAIHWGGFSMILATLNLFQAALAQPKNQYFHLMSGDCIPLISSEKLSNAFANKPDGTLFLQCENVPRLRHRMRFNAPHADTHWQRSIFGRIITKIIQLADYIIPSELIGWRGSQWFSADRVALQNLFDESLGDSSDYFAKKLVPDEHFFQYIVKRLPEKFNLIEDDHRFIRFNDTANHPDFLSLDDLWAAQRSGAWFARKVSPQNAARFLEYETEI</sequence>
<proteinExistence type="predicted"/>
<accession>V9HMU4</accession>
<dbReference type="InterPro" id="IPR003406">
    <property type="entry name" value="Glyco_trans_14"/>
</dbReference>
<keyword evidence="9" id="KW-1133">Transmembrane helix</keyword>
<keyword evidence="16" id="KW-1185">Reference proteome</keyword>
<gene>
    <name evidence="15" type="ORF">HMPREF9021_00135</name>
</gene>
<evidence type="ECO:0000313" key="15">
    <source>
        <dbReference type="EMBL" id="EFG31738.2"/>
    </source>
</evidence>
<keyword evidence="13" id="KW-0325">Glycoprotein</keyword>
<evidence type="ECO:0000256" key="6">
    <source>
        <dbReference type="ARBA" id="ARBA00022723"/>
    </source>
</evidence>
<dbReference type="InterPro" id="IPR043538">
    <property type="entry name" value="XYLT"/>
</dbReference>
<protein>
    <recommendedName>
        <fullName evidence="14">Peptide O-xylosyltransferase</fullName>
    </recommendedName>
</protein>
<evidence type="ECO:0000256" key="10">
    <source>
        <dbReference type="ARBA" id="ARBA00023034"/>
    </source>
</evidence>
<reference evidence="15 16" key="1">
    <citation type="submission" date="2010-03" db="EMBL/GenBank/DDBJ databases">
        <authorList>
            <consortium name="The Broad Institute Genome Sequencing Platform"/>
            <person name="Ward D."/>
            <person name="Earl A."/>
            <person name="Feldgarden M."/>
            <person name="Gevers D."/>
            <person name="Young S."/>
            <person name="Zeng Q."/>
            <person name="Koehrsen M."/>
            <person name="Alvarado L."/>
            <person name="Berlin A.M."/>
            <person name="Borenstein D."/>
            <person name="Chapman S.B."/>
            <person name="Chen Z."/>
            <person name="Engels R."/>
            <person name="Freedman E."/>
            <person name="Gellesch M."/>
            <person name="Goldberg J."/>
            <person name="Griggs A."/>
            <person name="Gujja S."/>
            <person name="Heilman E.R."/>
            <person name="Heiman D.I."/>
            <person name="Hepburn T.A."/>
            <person name="Howarth C."/>
            <person name="Jen D."/>
            <person name="Larson L."/>
            <person name="Mehta T."/>
            <person name="Park D."/>
            <person name="Pearson M."/>
            <person name="Richards J."/>
            <person name="Roberts A."/>
            <person name="Saif S."/>
            <person name="Shea T.D."/>
            <person name="Shenoy N."/>
            <person name="Sisk P."/>
            <person name="Stolte C."/>
            <person name="Sykes S.N."/>
            <person name="Walk T."/>
            <person name="White J."/>
            <person name="Yandava C."/>
            <person name="Izard J."/>
            <person name="Baranova O.V."/>
            <person name="Blanton J.M."/>
            <person name="Tanner A.C."/>
            <person name="Dewhirst F."/>
            <person name="Haas B."/>
            <person name="Nusbaum C."/>
            <person name="Birren B."/>
        </authorList>
    </citation>
    <scope>NUCLEOTIDE SEQUENCE [LARGE SCALE GENOMIC DNA]</scope>
    <source>
        <strain evidence="15 16">ATCC 29453</strain>
    </source>
</reference>
<keyword evidence="3" id="KW-0328">Glycosyltransferase</keyword>
<dbReference type="PANTHER" id="PTHR46025:SF3">
    <property type="entry name" value="XYLOSYLTRANSFERASE OXT"/>
    <property type="match status" value="1"/>
</dbReference>
<evidence type="ECO:0000256" key="14">
    <source>
        <dbReference type="ARBA" id="ARBA00042865"/>
    </source>
</evidence>
<organism evidence="15 16">
    <name type="scientific">Simonsiella muelleri ATCC 29453</name>
    <dbReference type="NCBI Taxonomy" id="641147"/>
    <lineage>
        <taxon>Bacteria</taxon>
        <taxon>Pseudomonadati</taxon>
        <taxon>Pseudomonadota</taxon>
        <taxon>Betaproteobacteria</taxon>
        <taxon>Neisseriales</taxon>
        <taxon>Neisseriaceae</taxon>
        <taxon>Simonsiella</taxon>
    </lineage>
</organism>
<dbReference type="Pfam" id="PF02485">
    <property type="entry name" value="Branch"/>
    <property type="match status" value="1"/>
</dbReference>
<evidence type="ECO:0000256" key="4">
    <source>
        <dbReference type="ARBA" id="ARBA00022679"/>
    </source>
</evidence>
<comment type="subcellular location">
    <subcellularLocation>
        <location evidence="2">Endoplasmic reticulum membrane</location>
        <topology evidence="2">Single-pass type II membrane protein</topology>
    </subcellularLocation>
    <subcellularLocation>
        <location evidence="1">Golgi apparatus membrane</location>
        <topology evidence="1">Single-pass type II membrane protein</topology>
    </subcellularLocation>
</comment>
<dbReference type="KEGG" id="smur:BWP33_01905"/>
<name>V9HMU4_9NEIS</name>
<keyword evidence="10" id="KW-0333">Golgi apparatus</keyword>
<dbReference type="AlphaFoldDB" id="V9HMU4"/>
<dbReference type="GO" id="GO:0046872">
    <property type="term" value="F:metal ion binding"/>
    <property type="evidence" value="ECO:0007669"/>
    <property type="project" value="UniProtKB-KW"/>
</dbReference>
<evidence type="ECO:0000256" key="9">
    <source>
        <dbReference type="ARBA" id="ARBA00022989"/>
    </source>
</evidence>
<keyword evidence="7" id="KW-0256">Endoplasmic reticulum</keyword>
<dbReference type="HOGENOM" id="CLU_032341_0_1_4"/>
<evidence type="ECO:0000256" key="3">
    <source>
        <dbReference type="ARBA" id="ARBA00022676"/>
    </source>
</evidence>
<dbReference type="OrthoDB" id="7943907at2"/>
<evidence type="ECO:0000313" key="16">
    <source>
        <dbReference type="Proteomes" id="UP000017813"/>
    </source>
</evidence>
<dbReference type="Proteomes" id="UP000017813">
    <property type="component" value="Unassembled WGS sequence"/>
</dbReference>
<reference evidence="15 16" key="2">
    <citation type="submission" date="2011-10" db="EMBL/GenBank/DDBJ databases">
        <title>The Genome Sequence of Simonsiella muelleri ATCC 29453.</title>
        <authorList>
            <consortium name="The Broad Institute Genome Sequencing Platform"/>
            <consortium name="The Broad Institute Genome Sequencing Center for Infectious Disease"/>
            <person name="Earl A."/>
            <person name="Ward D."/>
            <person name="Feldgarden M."/>
            <person name="Gevers D."/>
            <person name="Izard J."/>
            <person name="Baranova O.V."/>
            <person name="Blanton J.M."/>
            <person name="Tanner A.C."/>
            <person name="Dewhirst F."/>
            <person name="Young S.K."/>
            <person name="Zeng Q."/>
            <person name="Gargeya S."/>
            <person name="Fitzgerald M."/>
            <person name="Haas B."/>
            <person name="Abouelleil A."/>
            <person name="Alvarado L."/>
            <person name="Arachchi H.M."/>
            <person name="Berlin A."/>
            <person name="Brown A."/>
            <person name="Chapman S.B."/>
            <person name="Chen Z."/>
            <person name="Dunbar C."/>
            <person name="Freedman E."/>
            <person name="Gearin G."/>
            <person name="Goldberg J."/>
            <person name="Griggs A."/>
            <person name="Gujja S."/>
            <person name="Heiman D."/>
            <person name="Howarth C."/>
            <person name="Larson L."/>
            <person name="Lui A."/>
            <person name="MacDonald P.J.P."/>
            <person name="Montmayeur A."/>
            <person name="Murphy C."/>
            <person name="Neiman D."/>
            <person name="Pearson M."/>
            <person name="Priest M."/>
            <person name="Roberts A."/>
            <person name="Saif S."/>
            <person name="Shea T."/>
            <person name="Shenoy N."/>
            <person name="Sisk P."/>
            <person name="Stolte C."/>
            <person name="Sykes S."/>
            <person name="Wortman J."/>
            <person name="Nusbaum C."/>
            <person name="Birren B."/>
        </authorList>
    </citation>
    <scope>NUCLEOTIDE SEQUENCE [LARGE SCALE GENOMIC DNA]</scope>
    <source>
        <strain evidence="15 16">ATCC 29453</strain>
    </source>
</reference>
<dbReference type="EMBL" id="ADCY02000002">
    <property type="protein sequence ID" value="EFG31738.2"/>
    <property type="molecule type" value="Genomic_DNA"/>
</dbReference>
<comment type="caution">
    <text evidence="15">The sequence shown here is derived from an EMBL/GenBank/DDBJ whole genome shotgun (WGS) entry which is preliminary data.</text>
</comment>